<reference evidence="2" key="1">
    <citation type="journal article" date="2020" name="Stud. Mycol.">
        <title>101 Dothideomycetes genomes: A test case for predicting lifestyles and emergence of pathogens.</title>
        <authorList>
            <person name="Haridas S."/>
            <person name="Albert R."/>
            <person name="Binder M."/>
            <person name="Bloem J."/>
            <person name="LaButti K."/>
            <person name="Salamov A."/>
            <person name="Andreopoulos B."/>
            <person name="Baker S."/>
            <person name="Barry K."/>
            <person name="Bills G."/>
            <person name="Bluhm B."/>
            <person name="Cannon C."/>
            <person name="Castanera R."/>
            <person name="Culley D."/>
            <person name="Daum C."/>
            <person name="Ezra D."/>
            <person name="Gonzalez J."/>
            <person name="Henrissat B."/>
            <person name="Kuo A."/>
            <person name="Liang C."/>
            <person name="Lipzen A."/>
            <person name="Lutzoni F."/>
            <person name="Magnuson J."/>
            <person name="Mondo S."/>
            <person name="Nolan M."/>
            <person name="Ohm R."/>
            <person name="Pangilinan J."/>
            <person name="Park H.-J."/>
            <person name="Ramirez L."/>
            <person name="Alfaro M."/>
            <person name="Sun H."/>
            <person name="Tritt A."/>
            <person name="Yoshinaga Y."/>
            <person name="Zwiers L.-H."/>
            <person name="Turgeon B."/>
            <person name="Goodwin S."/>
            <person name="Spatafora J."/>
            <person name="Crous P."/>
            <person name="Grigoriev I."/>
        </authorList>
    </citation>
    <scope>NUCLEOTIDE SEQUENCE [LARGE SCALE GENOMIC DNA]</scope>
    <source>
        <strain evidence="2">CBS 304.66</strain>
    </source>
</reference>
<gene>
    <name evidence="1" type="ORF">CC78DRAFT_416176</name>
</gene>
<dbReference type="InterPro" id="IPR029063">
    <property type="entry name" value="SAM-dependent_MTases_sf"/>
</dbReference>
<sequence length="156" mass="17615">RLNLQFFLWKDLLRFNLHPDITKSLGPHARITDVATGTGVWMVDLARELPSTTILHDFDIDLGQYPPAEGFPCNVHISNWGMFTPPPSELVGKFDVVHLRLATLVIKNNNPTTIISNVAQLLRLGGYRQWDEIDTEGLYIDTPASVDFEAVSKLFR</sequence>
<dbReference type="Proteomes" id="UP000800093">
    <property type="component" value="Unassembled WGS sequence"/>
</dbReference>
<feature type="non-terminal residue" evidence="1">
    <location>
        <position position="156"/>
    </location>
</feature>
<protein>
    <recommendedName>
        <fullName evidence="3">Methyltransferase domain-containing protein</fullName>
    </recommendedName>
</protein>
<feature type="non-terminal residue" evidence="1">
    <location>
        <position position="1"/>
    </location>
</feature>
<dbReference type="Gene3D" id="3.40.50.150">
    <property type="entry name" value="Vaccinia Virus protein VP39"/>
    <property type="match status" value="1"/>
</dbReference>
<dbReference type="EMBL" id="ML986584">
    <property type="protein sequence ID" value="KAF2268986.1"/>
    <property type="molecule type" value="Genomic_DNA"/>
</dbReference>
<accession>A0A9P4TMP3</accession>
<evidence type="ECO:0000313" key="2">
    <source>
        <dbReference type="Proteomes" id="UP000800093"/>
    </source>
</evidence>
<keyword evidence="2" id="KW-1185">Reference proteome</keyword>
<evidence type="ECO:0000313" key="1">
    <source>
        <dbReference type="EMBL" id="KAF2268986.1"/>
    </source>
</evidence>
<evidence type="ECO:0008006" key="3">
    <source>
        <dbReference type="Google" id="ProtNLM"/>
    </source>
</evidence>
<organism evidence="1 2">
    <name type="scientific">Lojkania enalia</name>
    <dbReference type="NCBI Taxonomy" id="147567"/>
    <lineage>
        <taxon>Eukaryota</taxon>
        <taxon>Fungi</taxon>
        <taxon>Dikarya</taxon>
        <taxon>Ascomycota</taxon>
        <taxon>Pezizomycotina</taxon>
        <taxon>Dothideomycetes</taxon>
        <taxon>Pleosporomycetidae</taxon>
        <taxon>Pleosporales</taxon>
        <taxon>Pleosporales incertae sedis</taxon>
        <taxon>Lojkania</taxon>
    </lineage>
</organism>
<name>A0A9P4TMP3_9PLEO</name>
<comment type="caution">
    <text evidence="1">The sequence shown here is derived from an EMBL/GenBank/DDBJ whole genome shotgun (WGS) entry which is preliminary data.</text>
</comment>
<dbReference type="AlphaFoldDB" id="A0A9P4TMP3"/>
<proteinExistence type="predicted"/>
<dbReference type="OrthoDB" id="3737176at2759"/>
<dbReference type="SUPFAM" id="SSF53335">
    <property type="entry name" value="S-adenosyl-L-methionine-dependent methyltransferases"/>
    <property type="match status" value="1"/>
</dbReference>